<dbReference type="GO" id="GO:0020037">
    <property type="term" value="F:heme binding"/>
    <property type="evidence" value="ECO:0007669"/>
    <property type="project" value="InterPro"/>
</dbReference>
<evidence type="ECO:0000256" key="14">
    <source>
        <dbReference type="ARBA" id="ARBA00031399"/>
    </source>
</evidence>
<evidence type="ECO:0000256" key="8">
    <source>
        <dbReference type="ARBA" id="ARBA00022982"/>
    </source>
</evidence>
<gene>
    <name evidence="20" type="primary">coxB</name>
    <name evidence="20" type="ORF">E3U44_15450</name>
</gene>
<evidence type="ECO:0000256" key="11">
    <source>
        <dbReference type="ARBA" id="ARBA00023008"/>
    </source>
</evidence>
<dbReference type="Pfam" id="PF00116">
    <property type="entry name" value="COX2"/>
    <property type="match status" value="1"/>
</dbReference>
<keyword evidence="6 17" id="KW-0812">Transmembrane</keyword>
<evidence type="ECO:0000256" key="3">
    <source>
        <dbReference type="ARBA" id="ARBA00022448"/>
    </source>
</evidence>
<comment type="function">
    <text evidence="13">Subunits I and II form the functional core of the enzyme complex. Electrons originating in cytochrome c are transferred via heme a and Cu(A) to the binuclear center formed by heme a3 and Cu(B).</text>
</comment>
<feature type="transmembrane region" description="Helical" evidence="17">
    <location>
        <begin position="46"/>
        <end position="68"/>
    </location>
</feature>
<evidence type="ECO:0000256" key="4">
    <source>
        <dbReference type="ARBA" id="ARBA00022617"/>
    </source>
</evidence>
<dbReference type="GO" id="GO:0004129">
    <property type="term" value="F:cytochrome-c oxidase activity"/>
    <property type="evidence" value="ECO:0007669"/>
    <property type="project" value="UniProtKB-EC"/>
</dbReference>
<evidence type="ECO:0000256" key="12">
    <source>
        <dbReference type="ARBA" id="ARBA00023136"/>
    </source>
</evidence>
<evidence type="ECO:0000256" key="13">
    <source>
        <dbReference type="ARBA" id="ARBA00024688"/>
    </source>
</evidence>
<feature type="domain" description="Cytochrome oxidase subunit II copper A binding" evidence="18">
    <location>
        <begin position="116"/>
        <end position="232"/>
    </location>
</feature>
<dbReference type="Gene3D" id="2.60.40.420">
    <property type="entry name" value="Cupredoxins - blue copper proteins"/>
    <property type="match status" value="1"/>
</dbReference>
<evidence type="ECO:0000259" key="18">
    <source>
        <dbReference type="PROSITE" id="PS50857"/>
    </source>
</evidence>
<protein>
    <recommendedName>
        <fullName evidence="14">Cytochrome aa3 subunit 2</fullName>
    </recommendedName>
</protein>
<evidence type="ECO:0000256" key="7">
    <source>
        <dbReference type="ARBA" id="ARBA00022723"/>
    </source>
</evidence>
<dbReference type="SUPFAM" id="SSF46626">
    <property type="entry name" value="Cytochrome c"/>
    <property type="match status" value="1"/>
</dbReference>
<dbReference type="PANTHER" id="PTHR22888:SF9">
    <property type="entry name" value="CYTOCHROME C OXIDASE SUBUNIT 2"/>
    <property type="match status" value="1"/>
</dbReference>
<evidence type="ECO:0000256" key="9">
    <source>
        <dbReference type="ARBA" id="ARBA00022989"/>
    </source>
</evidence>
<keyword evidence="21" id="KW-1185">Reference proteome</keyword>
<dbReference type="OrthoDB" id="9781261at2"/>
<evidence type="ECO:0000256" key="5">
    <source>
        <dbReference type="ARBA" id="ARBA00022660"/>
    </source>
</evidence>
<evidence type="ECO:0000256" key="2">
    <source>
        <dbReference type="ARBA" id="ARBA00007866"/>
    </source>
</evidence>
<dbReference type="PROSITE" id="PS00078">
    <property type="entry name" value="COX2"/>
    <property type="match status" value="1"/>
</dbReference>
<keyword evidence="4 16" id="KW-0349">Heme</keyword>
<dbReference type="PANTHER" id="PTHR22888">
    <property type="entry name" value="CYTOCHROME C OXIDASE, SUBUNIT II"/>
    <property type="match status" value="1"/>
</dbReference>
<evidence type="ECO:0000256" key="6">
    <source>
        <dbReference type="ARBA" id="ARBA00022692"/>
    </source>
</evidence>
<evidence type="ECO:0000256" key="10">
    <source>
        <dbReference type="ARBA" id="ARBA00023004"/>
    </source>
</evidence>
<evidence type="ECO:0000256" key="1">
    <source>
        <dbReference type="ARBA" id="ARBA00004141"/>
    </source>
</evidence>
<evidence type="ECO:0000256" key="15">
    <source>
        <dbReference type="ARBA" id="ARBA00047816"/>
    </source>
</evidence>
<evidence type="ECO:0000313" key="20">
    <source>
        <dbReference type="EMBL" id="QBQ55751.1"/>
    </source>
</evidence>
<dbReference type="Pfam" id="PF00034">
    <property type="entry name" value="Cytochrom_C"/>
    <property type="match status" value="1"/>
</dbReference>
<accession>A0A4P7C024</accession>
<dbReference type="KEGG" id="nwr:E3U44_15450"/>
<dbReference type="InterPro" id="IPR008972">
    <property type="entry name" value="Cupredoxin"/>
</dbReference>
<evidence type="ECO:0000259" key="19">
    <source>
        <dbReference type="PROSITE" id="PS51007"/>
    </source>
</evidence>
<dbReference type="PROSITE" id="PS51007">
    <property type="entry name" value="CYTC"/>
    <property type="match status" value="1"/>
</dbReference>
<dbReference type="InterPro" id="IPR009056">
    <property type="entry name" value="Cyt_c-like_dom"/>
</dbReference>
<keyword evidence="11" id="KW-0186">Copper</keyword>
<dbReference type="CDD" id="cd04213">
    <property type="entry name" value="CuRO_CcO_Caa3_II"/>
    <property type="match status" value="1"/>
</dbReference>
<dbReference type="GO" id="GO:0042773">
    <property type="term" value="P:ATP synthesis coupled electron transport"/>
    <property type="evidence" value="ECO:0007669"/>
    <property type="project" value="TreeGrafter"/>
</dbReference>
<dbReference type="InterPro" id="IPR014222">
    <property type="entry name" value="Cyt_c_oxidase_su2"/>
</dbReference>
<dbReference type="AlphaFoldDB" id="A0A4P7C024"/>
<keyword evidence="7 16" id="KW-0479">Metal-binding</keyword>
<keyword evidence="12 17" id="KW-0472">Membrane</keyword>
<feature type="transmembrane region" description="Helical" evidence="17">
    <location>
        <begin position="80"/>
        <end position="104"/>
    </location>
</feature>
<comment type="similarity">
    <text evidence="2">Belongs to the cytochrome c oxidase subunit 2 family.</text>
</comment>
<keyword evidence="5" id="KW-0679">Respiratory chain</keyword>
<reference evidence="20 21" key="1">
    <citation type="submission" date="2019-03" db="EMBL/GenBank/DDBJ databases">
        <title>The genome sequence of Nitrosococcus wardiae strain D1FHST reveals the archetypal metabolic capacity of ammonia-oxidizing Gammaproteobacteria.</title>
        <authorList>
            <person name="Wang L."/>
            <person name="Lim C.K."/>
            <person name="Hanson T.E."/>
            <person name="Dang H."/>
            <person name="Klotz M.G."/>
        </authorList>
    </citation>
    <scope>NUCLEOTIDE SEQUENCE [LARGE SCALE GENOMIC DNA]</scope>
    <source>
        <strain evidence="20 21">D1FHS</strain>
    </source>
</reference>
<dbReference type="GO" id="GO:0005507">
    <property type="term" value="F:copper ion binding"/>
    <property type="evidence" value="ECO:0007669"/>
    <property type="project" value="InterPro"/>
</dbReference>
<dbReference type="GO" id="GO:0016020">
    <property type="term" value="C:membrane"/>
    <property type="evidence" value="ECO:0007669"/>
    <property type="project" value="UniProtKB-SubCell"/>
</dbReference>
<dbReference type="InterPro" id="IPR002429">
    <property type="entry name" value="CcO_II-like_C"/>
</dbReference>
<keyword evidence="8" id="KW-0249">Electron transport</keyword>
<keyword evidence="20" id="KW-0560">Oxidoreductase</keyword>
<dbReference type="SUPFAM" id="SSF49503">
    <property type="entry name" value="Cupredoxins"/>
    <property type="match status" value="1"/>
</dbReference>
<sequence length="335" mass="36222">MTAGGRRFHLGRWLLLPLWGQLAGCRGIQSALAPSGTAAREIAALWWSMAVGAFIIYVIVLGIAFYAVRIRPERHGSPAGYGLILGGGVALPLVVLSTLLTYSFSLGPTLRQPVASGALQIEVIGKQWWWEIRYLPPGQKQPIVSANEVHIPIGEPVEILLKSADVIHSFWVPPLAGKIDMVPGRTNRLVLQADQPGTYRGQCAEYCGGPHALMAFYVIAETPKNFALWLEQEAQPVKDRGSPLLMRGQRLFINSGCGTCHTVRGTPAGGRFGPDLTHVGRRYSLAAGILPNNIGTLAGWVAGNQILKPGNKMPSFNTFEGEALRTLAAYLESLQ</sequence>
<dbReference type="Proteomes" id="UP000294325">
    <property type="component" value="Chromosome"/>
</dbReference>
<dbReference type="GO" id="GO:0016491">
    <property type="term" value="F:oxidoreductase activity"/>
    <property type="evidence" value="ECO:0007669"/>
    <property type="project" value="UniProtKB-KW"/>
</dbReference>
<comment type="catalytic activity">
    <reaction evidence="15">
        <text>4 Fe(II)-[cytochrome c] + O2 + 8 H(+)(in) = 4 Fe(III)-[cytochrome c] + 2 H2O + 4 H(+)(out)</text>
        <dbReference type="Rhea" id="RHEA:11436"/>
        <dbReference type="Rhea" id="RHEA-COMP:10350"/>
        <dbReference type="Rhea" id="RHEA-COMP:14399"/>
        <dbReference type="ChEBI" id="CHEBI:15377"/>
        <dbReference type="ChEBI" id="CHEBI:15378"/>
        <dbReference type="ChEBI" id="CHEBI:15379"/>
        <dbReference type="ChEBI" id="CHEBI:29033"/>
        <dbReference type="ChEBI" id="CHEBI:29034"/>
        <dbReference type="EC" id="7.1.1.9"/>
    </reaction>
</comment>
<evidence type="ECO:0000256" key="16">
    <source>
        <dbReference type="PROSITE-ProRule" id="PRU00433"/>
    </source>
</evidence>
<dbReference type="InterPro" id="IPR034236">
    <property type="entry name" value="CuRO_CcO_Caa3_II"/>
</dbReference>
<comment type="subcellular location">
    <subcellularLocation>
        <location evidence="1">Membrane</location>
        <topology evidence="1">Multi-pass membrane protein</topology>
    </subcellularLocation>
</comment>
<feature type="domain" description="Cytochrome c" evidence="19">
    <location>
        <begin position="243"/>
        <end position="335"/>
    </location>
</feature>
<dbReference type="EMBL" id="CP038033">
    <property type="protein sequence ID" value="QBQ55751.1"/>
    <property type="molecule type" value="Genomic_DNA"/>
</dbReference>
<keyword evidence="9 17" id="KW-1133">Transmembrane helix</keyword>
<proteinExistence type="inferred from homology"/>
<dbReference type="InterPro" id="IPR045187">
    <property type="entry name" value="CcO_II"/>
</dbReference>
<evidence type="ECO:0000256" key="17">
    <source>
        <dbReference type="SAM" id="Phobius"/>
    </source>
</evidence>
<keyword evidence="3" id="KW-0813">Transport</keyword>
<keyword evidence="10 16" id="KW-0408">Iron</keyword>
<dbReference type="PROSITE" id="PS50857">
    <property type="entry name" value="COX2_CUA"/>
    <property type="match status" value="1"/>
</dbReference>
<dbReference type="InterPro" id="IPR036909">
    <property type="entry name" value="Cyt_c-like_dom_sf"/>
</dbReference>
<dbReference type="InterPro" id="IPR001505">
    <property type="entry name" value="Copper_CuA"/>
</dbReference>
<evidence type="ECO:0000313" key="21">
    <source>
        <dbReference type="Proteomes" id="UP000294325"/>
    </source>
</evidence>
<name>A0A4P7C024_9GAMM</name>
<organism evidence="20 21">
    <name type="scientific">Nitrosococcus wardiae</name>
    <dbReference type="NCBI Taxonomy" id="1814290"/>
    <lineage>
        <taxon>Bacteria</taxon>
        <taxon>Pseudomonadati</taxon>
        <taxon>Pseudomonadota</taxon>
        <taxon>Gammaproteobacteria</taxon>
        <taxon>Chromatiales</taxon>
        <taxon>Chromatiaceae</taxon>
        <taxon>Nitrosococcus</taxon>
    </lineage>
</organism>
<dbReference type="NCBIfam" id="TIGR02866">
    <property type="entry name" value="CoxB"/>
    <property type="match status" value="1"/>
</dbReference>